<accession>A0A915K907</accession>
<proteinExistence type="predicted"/>
<dbReference type="InterPro" id="IPR027417">
    <property type="entry name" value="P-loop_NTPase"/>
</dbReference>
<dbReference type="Gene3D" id="3.40.50.300">
    <property type="entry name" value="P-loop containing nucleotide triphosphate hydrolases"/>
    <property type="match status" value="1"/>
</dbReference>
<organism evidence="1 2">
    <name type="scientific">Romanomermis culicivorax</name>
    <name type="common">Nematode worm</name>
    <dbReference type="NCBI Taxonomy" id="13658"/>
    <lineage>
        <taxon>Eukaryota</taxon>
        <taxon>Metazoa</taxon>
        <taxon>Ecdysozoa</taxon>
        <taxon>Nematoda</taxon>
        <taxon>Enoplea</taxon>
        <taxon>Dorylaimia</taxon>
        <taxon>Mermithida</taxon>
        <taxon>Mermithoidea</taxon>
        <taxon>Mermithidae</taxon>
        <taxon>Romanomermis</taxon>
    </lineage>
</organism>
<dbReference type="InterPro" id="IPR030547">
    <property type="entry name" value="XRCC2"/>
</dbReference>
<dbReference type="GO" id="GO:0033063">
    <property type="term" value="C:Rad51B-Rad51C-Rad51D-XRCC2 complex"/>
    <property type="evidence" value="ECO:0007669"/>
    <property type="project" value="InterPro"/>
</dbReference>
<dbReference type="PANTHER" id="PTHR46644:SF2">
    <property type="entry name" value="DNA REPAIR PROTEIN XRCC2"/>
    <property type="match status" value="1"/>
</dbReference>
<dbReference type="GO" id="GO:0005813">
    <property type="term" value="C:centrosome"/>
    <property type="evidence" value="ECO:0007669"/>
    <property type="project" value="TreeGrafter"/>
</dbReference>
<sequence length="252" mass="29045">MAIKYESGAEMWARLNCKVPLESPNFRFFPGSNFVPGKIYEICGFGNIGKSIVIYSILSKILSDKCDGGLAMGAIFIDNDMKFDVIKMTRFLENVCNRSGSDVELVVKRALRRLQYMTCEDSEDFLSTLSSIEEKMSLSSSKFPGKRKKLVDDLQIQEPIILVVDSISAFYAFDRYDEQKDEDDYEQLNRIHKMYAQRLKQIASNFNMIILTTQLTLELDVTENDQDSSKINQQFYSPMQYIWKEAMTQKLV</sequence>
<dbReference type="WBParaSite" id="nRc.2.0.1.t35223-RA">
    <property type="protein sequence ID" value="nRc.2.0.1.t35223-RA"/>
    <property type="gene ID" value="nRc.2.0.1.g35223"/>
</dbReference>
<protein>
    <submittedName>
        <fullName evidence="2">RecA family profile 1 domain-containing protein</fullName>
    </submittedName>
</protein>
<evidence type="ECO:0000313" key="1">
    <source>
        <dbReference type="Proteomes" id="UP000887565"/>
    </source>
</evidence>
<dbReference type="PANTHER" id="PTHR46644">
    <property type="entry name" value="DNA REPAIR PROTEIN XRCC2"/>
    <property type="match status" value="1"/>
</dbReference>
<dbReference type="AlphaFoldDB" id="A0A915K907"/>
<reference evidence="2" key="1">
    <citation type="submission" date="2022-11" db="UniProtKB">
        <authorList>
            <consortium name="WormBaseParasite"/>
        </authorList>
    </citation>
    <scope>IDENTIFICATION</scope>
</reference>
<dbReference type="GO" id="GO:0000400">
    <property type="term" value="F:four-way junction DNA binding"/>
    <property type="evidence" value="ECO:0007669"/>
    <property type="project" value="TreeGrafter"/>
</dbReference>
<name>A0A915K907_ROMCU</name>
<dbReference type="GO" id="GO:0005657">
    <property type="term" value="C:replication fork"/>
    <property type="evidence" value="ECO:0007669"/>
    <property type="project" value="InterPro"/>
</dbReference>
<dbReference type="SUPFAM" id="SSF52540">
    <property type="entry name" value="P-loop containing nucleoside triphosphate hydrolases"/>
    <property type="match status" value="1"/>
</dbReference>
<keyword evidence="1" id="KW-1185">Reference proteome</keyword>
<dbReference type="OMA" id="THRIFFS"/>
<evidence type="ECO:0000313" key="2">
    <source>
        <dbReference type="WBParaSite" id="nRc.2.0.1.t35223-RA"/>
    </source>
</evidence>
<dbReference type="GO" id="GO:0042148">
    <property type="term" value="P:DNA strand invasion"/>
    <property type="evidence" value="ECO:0007669"/>
    <property type="project" value="TreeGrafter"/>
</dbReference>
<dbReference type="Proteomes" id="UP000887565">
    <property type="component" value="Unplaced"/>
</dbReference>
<dbReference type="GO" id="GO:0000724">
    <property type="term" value="P:double-strand break repair via homologous recombination"/>
    <property type="evidence" value="ECO:0007669"/>
    <property type="project" value="InterPro"/>
</dbReference>